<dbReference type="Gene3D" id="2.20.100.10">
    <property type="entry name" value="Thrombospondin type-1 (TSP1) repeat"/>
    <property type="match status" value="1"/>
</dbReference>
<reference evidence="3" key="1">
    <citation type="submission" date="2021-03" db="EMBL/GenBank/DDBJ databases">
        <authorList>
            <person name="Bekaert M."/>
        </authorList>
    </citation>
    <scope>NUCLEOTIDE SEQUENCE</scope>
</reference>
<dbReference type="SMART" id="SM00209">
    <property type="entry name" value="TSP1"/>
    <property type="match status" value="1"/>
</dbReference>
<dbReference type="InterPro" id="IPR036383">
    <property type="entry name" value="TSP1_rpt_sf"/>
</dbReference>
<dbReference type="GO" id="GO:0030198">
    <property type="term" value="P:extracellular matrix organization"/>
    <property type="evidence" value="ECO:0007669"/>
    <property type="project" value="TreeGrafter"/>
</dbReference>
<dbReference type="GO" id="GO:0006508">
    <property type="term" value="P:proteolysis"/>
    <property type="evidence" value="ECO:0007669"/>
    <property type="project" value="TreeGrafter"/>
</dbReference>
<dbReference type="EMBL" id="CAJPWZ010002740">
    <property type="protein sequence ID" value="CAG2244589.1"/>
    <property type="molecule type" value="Genomic_DNA"/>
</dbReference>
<dbReference type="GO" id="GO:0004222">
    <property type="term" value="F:metalloendopeptidase activity"/>
    <property type="evidence" value="ECO:0007669"/>
    <property type="project" value="TreeGrafter"/>
</dbReference>
<dbReference type="OrthoDB" id="446173at2759"/>
<dbReference type="SUPFAM" id="SSF82895">
    <property type="entry name" value="TSP-1 type 1 repeat"/>
    <property type="match status" value="1"/>
</dbReference>
<dbReference type="AlphaFoldDB" id="A0A8S3ULV0"/>
<dbReference type="PROSITE" id="PS50092">
    <property type="entry name" value="TSP1"/>
    <property type="match status" value="1"/>
</dbReference>
<evidence type="ECO:0000313" key="4">
    <source>
        <dbReference type="Proteomes" id="UP000683360"/>
    </source>
</evidence>
<organism evidence="3 4">
    <name type="scientific">Mytilus edulis</name>
    <name type="common">Blue mussel</name>
    <dbReference type="NCBI Taxonomy" id="6550"/>
    <lineage>
        <taxon>Eukaryota</taxon>
        <taxon>Metazoa</taxon>
        <taxon>Spiralia</taxon>
        <taxon>Lophotrochozoa</taxon>
        <taxon>Mollusca</taxon>
        <taxon>Bivalvia</taxon>
        <taxon>Autobranchia</taxon>
        <taxon>Pteriomorphia</taxon>
        <taxon>Mytilida</taxon>
        <taxon>Mytiloidea</taxon>
        <taxon>Mytilidae</taxon>
        <taxon>Mytilinae</taxon>
        <taxon>Mytilus</taxon>
    </lineage>
</organism>
<dbReference type="GO" id="GO:0031012">
    <property type="term" value="C:extracellular matrix"/>
    <property type="evidence" value="ECO:0007669"/>
    <property type="project" value="TreeGrafter"/>
</dbReference>
<keyword evidence="2" id="KW-0964">Secreted</keyword>
<accession>A0A8S3ULV0</accession>
<evidence type="ECO:0000313" key="3">
    <source>
        <dbReference type="EMBL" id="CAG2244589.1"/>
    </source>
</evidence>
<dbReference type="InterPro" id="IPR000884">
    <property type="entry name" value="TSP1_rpt"/>
</dbReference>
<protein>
    <submittedName>
        <fullName evidence="3">Uncharacterized protein</fullName>
    </submittedName>
</protein>
<dbReference type="PANTHER" id="PTHR13723:SF281">
    <property type="entry name" value="PAPILIN"/>
    <property type="match status" value="1"/>
</dbReference>
<comment type="subcellular location">
    <subcellularLocation>
        <location evidence="1">Secreted</location>
    </subcellularLocation>
</comment>
<proteinExistence type="predicted"/>
<keyword evidence="4" id="KW-1185">Reference proteome</keyword>
<comment type="caution">
    <text evidence="3">The sequence shown here is derived from an EMBL/GenBank/DDBJ whole genome shotgun (WGS) entry which is preliminary data.</text>
</comment>
<evidence type="ECO:0000256" key="2">
    <source>
        <dbReference type="ARBA" id="ARBA00022525"/>
    </source>
</evidence>
<gene>
    <name evidence="3" type="ORF">MEDL_56617</name>
</gene>
<dbReference type="Proteomes" id="UP000683360">
    <property type="component" value="Unassembled WGS sequence"/>
</dbReference>
<evidence type="ECO:0000256" key="1">
    <source>
        <dbReference type="ARBA" id="ARBA00004613"/>
    </source>
</evidence>
<dbReference type="Pfam" id="PF00090">
    <property type="entry name" value="TSP_1"/>
    <property type="match status" value="1"/>
</dbReference>
<sequence>MNMDNCNFKPFLTHINCSNNDFLAITSFPETEKHTILSTFGLLLGKPTENFNICISHKIQYDFDHRLKTKSSLCSVPHFLSTHVDIRRKVHGERKVTVDMMRKVNSNTGIVLTIGTVICTNCRKKLTKTGKETEELKEQMADIIKPVSGNFNSVVHVVDGQWSSWSQTSCTVTCGTGIEYRNRIYNNPTPSDGENDYVGNETEISMCNLGDCPVHVTFGFHCK</sequence>
<dbReference type="PANTHER" id="PTHR13723">
    <property type="entry name" value="ADAMTS A DISINTEGRIN AND METALLOPROTEASE WITH THROMBOSPONDIN MOTIFS PROTEASE"/>
    <property type="match status" value="1"/>
</dbReference>
<name>A0A8S3ULV0_MYTED</name>
<dbReference type="GO" id="GO:0005576">
    <property type="term" value="C:extracellular region"/>
    <property type="evidence" value="ECO:0007669"/>
    <property type="project" value="UniProtKB-SubCell"/>
</dbReference>
<dbReference type="InterPro" id="IPR050439">
    <property type="entry name" value="ADAMTS_ADAMTS-like"/>
</dbReference>